<keyword evidence="1" id="KW-0433">Leucine-rich repeat</keyword>
<comment type="caution">
    <text evidence="3">The sequence shown here is derived from an EMBL/GenBank/DDBJ whole genome shotgun (WGS) entry which is preliminary data.</text>
</comment>
<protein>
    <submittedName>
        <fullName evidence="3">Uncharacterized protein</fullName>
    </submittedName>
</protein>
<dbReference type="EMBL" id="JBHFFA010000006">
    <property type="protein sequence ID" value="KAL2622304.1"/>
    <property type="molecule type" value="Genomic_DNA"/>
</dbReference>
<keyword evidence="2" id="KW-0677">Repeat</keyword>
<keyword evidence="4" id="KW-1185">Reference proteome</keyword>
<name>A0ABD1Y6C2_9MARC</name>
<evidence type="ECO:0000256" key="1">
    <source>
        <dbReference type="ARBA" id="ARBA00022614"/>
    </source>
</evidence>
<evidence type="ECO:0000313" key="4">
    <source>
        <dbReference type="Proteomes" id="UP001605036"/>
    </source>
</evidence>
<accession>A0ABD1Y6C2</accession>
<dbReference type="PANTHER" id="PTHR48051:SF1">
    <property type="entry name" value="RAS SUPPRESSOR PROTEIN 1"/>
    <property type="match status" value="1"/>
</dbReference>
<dbReference type="InterPro" id="IPR032675">
    <property type="entry name" value="LRR_dom_sf"/>
</dbReference>
<evidence type="ECO:0000256" key="2">
    <source>
        <dbReference type="ARBA" id="ARBA00022737"/>
    </source>
</evidence>
<proteinExistence type="predicted"/>
<dbReference type="PANTHER" id="PTHR48051">
    <property type="match status" value="1"/>
</dbReference>
<dbReference type="SUPFAM" id="SSF52058">
    <property type="entry name" value="L domain-like"/>
    <property type="match status" value="2"/>
</dbReference>
<gene>
    <name evidence="3" type="ORF">R1flu_002509</name>
</gene>
<organism evidence="3 4">
    <name type="scientific">Riccia fluitans</name>
    <dbReference type="NCBI Taxonomy" id="41844"/>
    <lineage>
        <taxon>Eukaryota</taxon>
        <taxon>Viridiplantae</taxon>
        <taxon>Streptophyta</taxon>
        <taxon>Embryophyta</taxon>
        <taxon>Marchantiophyta</taxon>
        <taxon>Marchantiopsida</taxon>
        <taxon>Marchantiidae</taxon>
        <taxon>Marchantiales</taxon>
        <taxon>Ricciaceae</taxon>
        <taxon>Riccia</taxon>
    </lineage>
</organism>
<dbReference type="InterPro" id="IPR003591">
    <property type="entry name" value="Leu-rich_rpt_typical-subtyp"/>
</dbReference>
<dbReference type="InterPro" id="IPR050216">
    <property type="entry name" value="LRR_domain-containing"/>
</dbReference>
<dbReference type="SMART" id="SM00369">
    <property type="entry name" value="LRR_TYP"/>
    <property type="match status" value="4"/>
</dbReference>
<dbReference type="Gene3D" id="3.80.10.10">
    <property type="entry name" value="Ribonuclease Inhibitor"/>
    <property type="match status" value="3"/>
</dbReference>
<dbReference type="AlphaFoldDB" id="A0ABD1Y6C2"/>
<sequence>MGRSILRTRNERMKYWKGIWQPDDVDRYLKCQGNNFEAQVLSVSCDRRYMDWSYIGRLEKLRLARIADTTFIGVSNPRFPSEMTFLHMINCSRRSSDWWWFMESRTWPIREVDVEGLGKLAVLILENCTSVQLPSNFHRLRSLRILKIHAKELTALPCDFGRLPTLELLHLQCPKLRQLPGSVLQLSKLTNWKLVGCSALTAWPDPRFGVELGLSECPLSCLRKLRLSGASALSELPDSFWLMRSLEELTLESCHALRRLPKGIGKLQRLQMLKISQCDGLIQISKSVGQLKSLRLLHIYGCSSLWYLPDSLGDLEALEDLYVDRTSIRSVPESIGRLRRLKSFQVRNCIHLKCLPGSIGQLDRLRFLLISCCENPESSGRGGKGISVTTEGLEDLQSLSDSLQILEIVNCRRLEMLPISIERLQFLELVNVDGHNVKGPSPFLQEDLTELVWPLFSSLTVKLPTLRWLLFPCKQGVSNWLEHLTYLEELILTNGKVEHLPDSLGDLVALITLNIDTFDCLRTLPESVGRLRSLRHLRIASCSRLENFPESICKLADLNSFIVKRCNHLKTLPASIGHYDKIISLESCNSLQTLPDSLGQRKSCKIYIEGCIQLTSEYLDSLPYEVYRYSIDNG</sequence>
<reference evidence="3 4" key="1">
    <citation type="submission" date="2024-09" db="EMBL/GenBank/DDBJ databases">
        <title>Chromosome-scale assembly of Riccia fluitans.</title>
        <authorList>
            <person name="Paukszto L."/>
            <person name="Sawicki J."/>
            <person name="Karawczyk K."/>
            <person name="Piernik-Szablinska J."/>
            <person name="Szczecinska M."/>
            <person name="Mazdziarz M."/>
        </authorList>
    </citation>
    <scope>NUCLEOTIDE SEQUENCE [LARGE SCALE GENOMIC DNA]</scope>
    <source>
        <strain evidence="3">Rf_01</strain>
        <tissue evidence="3">Aerial parts of the thallus</tissue>
    </source>
</reference>
<evidence type="ECO:0000313" key="3">
    <source>
        <dbReference type="EMBL" id="KAL2622304.1"/>
    </source>
</evidence>
<dbReference type="Proteomes" id="UP001605036">
    <property type="component" value="Unassembled WGS sequence"/>
</dbReference>